<proteinExistence type="predicted"/>
<organism evidence="15 16">
    <name type="scientific">Alkalimarinus sediminis</name>
    <dbReference type="NCBI Taxonomy" id="1632866"/>
    <lineage>
        <taxon>Bacteria</taxon>
        <taxon>Pseudomonadati</taxon>
        <taxon>Pseudomonadota</taxon>
        <taxon>Gammaproteobacteria</taxon>
        <taxon>Alteromonadales</taxon>
        <taxon>Alteromonadaceae</taxon>
        <taxon>Alkalimarinus</taxon>
    </lineage>
</organism>
<evidence type="ECO:0000313" key="16">
    <source>
        <dbReference type="Proteomes" id="UP001164472"/>
    </source>
</evidence>
<dbReference type="NCBIfam" id="TIGR04265">
    <property type="entry name" value="bac_cardiolipin"/>
    <property type="match status" value="1"/>
</dbReference>
<dbReference type="InterPro" id="IPR001736">
    <property type="entry name" value="PLipase_D/transphosphatidylase"/>
</dbReference>
<dbReference type="SUPFAM" id="SSF56024">
    <property type="entry name" value="Phospholipase D/nuclease"/>
    <property type="match status" value="2"/>
</dbReference>
<evidence type="ECO:0000256" key="9">
    <source>
        <dbReference type="ARBA" id="ARBA00023136"/>
    </source>
</evidence>
<dbReference type="InterPro" id="IPR025202">
    <property type="entry name" value="PLD-like_dom"/>
</dbReference>
<protein>
    <recommendedName>
        <fullName evidence="12">Cardiolipin synthase</fullName>
        <ecNumber evidence="12">2.7.8.-</ecNumber>
    </recommendedName>
</protein>
<keyword evidence="4" id="KW-0808">Transferase</keyword>
<keyword evidence="2" id="KW-1003">Cell membrane</keyword>
<keyword evidence="5 13" id="KW-0812">Transmembrane</keyword>
<evidence type="ECO:0000256" key="1">
    <source>
        <dbReference type="ARBA" id="ARBA00004651"/>
    </source>
</evidence>
<dbReference type="GO" id="GO:0008808">
    <property type="term" value="F:cardiolipin synthase activity"/>
    <property type="evidence" value="ECO:0007669"/>
    <property type="project" value="UniProtKB-UniRule"/>
</dbReference>
<dbReference type="PANTHER" id="PTHR21248:SF22">
    <property type="entry name" value="PHOSPHOLIPASE D"/>
    <property type="match status" value="1"/>
</dbReference>
<keyword evidence="10" id="KW-0594">Phospholipid biosynthesis</keyword>
<dbReference type="GO" id="GO:0032049">
    <property type="term" value="P:cardiolipin biosynthetic process"/>
    <property type="evidence" value="ECO:0007669"/>
    <property type="project" value="UniProtKB-UniRule"/>
</dbReference>
<evidence type="ECO:0000256" key="11">
    <source>
        <dbReference type="ARBA" id="ARBA00023264"/>
    </source>
</evidence>
<evidence type="ECO:0000256" key="2">
    <source>
        <dbReference type="ARBA" id="ARBA00022475"/>
    </source>
</evidence>
<accession>A0A9E8HL41</accession>
<evidence type="ECO:0000256" key="6">
    <source>
        <dbReference type="ARBA" id="ARBA00022737"/>
    </source>
</evidence>
<reference evidence="15" key="1">
    <citation type="submission" date="2022-07" db="EMBL/GenBank/DDBJ databases">
        <title>Alkalimarinus sp. nov., isolated from gut of a Alitta virens.</title>
        <authorList>
            <person name="Yang A.I."/>
            <person name="Shin N.-R."/>
        </authorList>
    </citation>
    <scope>NUCLEOTIDE SEQUENCE</scope>
    <source>
        <strain evidence="15">FA028</strain>
    </source>
</reference>
<keyword evidence="16" id="KW-1185">Reference proteome</keyword>
<dbReference type="InterPro" id="IPR027379">
    <property type="entry name" value="CLS_N"/>
</dbReference>
<dbReference type="GO" id="GO:0005886">
    <property type="term" value="C:plasma membrane"/>
    <property type="evidence" value="ECO:0007669"/>
    <property type="project" value="UniProtKB-SubCell"/>
</dbReference>
<dbReference type="Pfam" id="PF13091">
    <property type="entry name" value="PLDc_2"/>
    <property type="match status" value="2"/>
</dbReference>
<evidence type="ECO:0000259" key="14">
    <source>
        <dbReference type="PROSITE" id="PS50035"/>
    </source>
</evidence>
<evidence type="ECO:0000256" key="3">
    <source>
        <dbReference type="ARBA" id="ARBA00022516"/>
    </source>
</evidence>
<dbReference type="KEGG" id="asem:NNL22_16960"/>
<evidence type="ECO:0000313" key="15">
    <source>
        <dbReference type="EMBL" id="UZW74688.1"/>
    </source>
</evidence>
<keyword evidence="8" id="KW-0443">Lipid metabolism</keyword>
<dbReference type="FunFam" id="3.30.870.10:FF:000014">
    <property type="entry name" value="Cardiolipin synthase"/>
    <property type="match status" value="1"/>
</dbReference>
<evidence type="ECO:0000256" key="4">
    <source>
        <dbReference type="ARBA" id="ARBA00022679"/>
    </source>
</evidence>
<dbReference type="CDD" id="cd09155">
    <property type="entry name" value="PLDc_PaCLS_like_1"/>
    <property type="match status" value="1"/>
</dbReference>
<keyword evidence="7 13" id="KW-1133">Transmembrane helix</keyword>
<dbReference type="CDD" id="cd09161">
    <property type="entry name" value="PLDc_PaCLS_like_2"/>
    <property type="match status" value="1"/>
</dbReference>
<keyword evidence="3" id="KW-0444">Lipid biosynthesis</keyword>
<dbReference type="EMBL" id="CP101527">
    <property type="protein sequence ID" value="UZW74688.1"/>
    <property type="molecule type" value="Genomic_DNA"/>
</dbReference>
<gene>
    <name evidence="15" type="primary">cls</name>
    <name evidence="15" type="ORF">NNL22_16960</name>
</gene>
<comment type="subcellular location">
    <subcellularLocation>
        <location evidence="1">Cell membrane</location>
        <topology evidence="1">Multi-pass membrane protein</topology>
    </subcellularLocation>
</comment>
<dbReference type="EC" id="2.7.8.-" evidence="12"/>
<evidence type="ECO:0000256" key="5">
    <source>
        <dbReference type="ARBA" id="ARBA00022692"/>
    </source>
</evidence>
<dbReference type="Gene3D" id="3.30.870.10">
    <property type="entry name" value="Endonuclease Chain A"/>
    <property type="match status" value="2"/>
</dbReference>
<dbReference type="AlphaFoldDB" id="A0A9E8HL41"/>
<feature type="domain" description="PLD phosphodiesterase" evidence="14">
    <location>
        <begin position="212"/>
        <end position="239"/>
    </location>
</feature>
<evidence type="ECO:0000256" key="12">
    <source>
        <dbReference type="NCBIfam" id="TIGR04265"/>
    </source>
</evidence>
<feature type="domain" description="PLD phosphodiesterase" evidence="14">
    <location>
        <begin position="392"/>
        <end position="419"/>
    </location>
</feature>
<evidence type="ECO:0000256" key="13">
    <source>
        <dbReference type="SAM" id="Phobius"/>
    </source>
</evidence>
<dbReference type="PANTHER" id="PTHR21248">
    <property type="entry name" value="CARDIOLIPIN SYNTHASE"/>
    <property type="match status" value="1"/>
</dbReference>
<keyword evidence="11" id="KW-1208">Phospholipid metabolism</keyword>
<keyword evidence="6" id="KW-0677">Repeat</keyword>
<sequence length="479" mass="54286">MDFSLIASLLTLVYVLALLCIYHVLKNFQTAQGAIAWIVGLISFPYITVLLYFFFGRSRFEGYVEARRIGDKELSHIADSLSTHAKTCICPSPTGSREHDVITRLTTMPFTQHNSAQLLVDGLETFTSMFSAIREAKEYILIEFYIVRHDSTGSKLSTLLLEKLAQGVKVYFLYDDIGSAKLSSRYINTLVAAGAQIRSFNTTSKRRKRFQINFRNHRKIVIVDGHTGFVGGLNVGDEYLGLHPKLSPWRDTHLKLKGPSVQALQITFIEDWYWSANTVPELNWTPTLIETEQSELENSSVLIVPSSAADEFNTCELFFLNCINHATERLWIASPYFVPSMKIMSALQLAALRGVDVRIMIPDHPDQILVYYAAFSYLETADISGIKIFRYKAGFMHQKVMLVDHRYACVGTANLDNRSMRLNFEVTALVCSPTFISEVEAMLINDFNHCAQSTADDYRQRSWAFRVVCRGARLFAPIL</sequence>
<name>A0A9E8HL41_9ALTE</name>
<dbReference type="PROSITE" id="PS50035">
    <property type="entry name" value="PLD"/>
    <property type="match status" value="2"/>
</dbReference>
<evidence type="ECO:0000256" key="7">
    <source>
        <dbReference type="ARBA" id="ARBA00022989"/>
    </source>
</evidence>
<feature type="transmembrane region" description="Helical" evidence="13">
    <location>
        <begin position="6"/>
        <end position="25"/>
    </location>
</feature>
<evidence type="ECO:0000256" key="10">
    <source>
        <dbReference type="ARBA" id="ARBA00023209"/>
    </source>
</evidence>
<dbReference type="Proteomes" id="UP001164472">
    <property type="component" value="Chromosome"/>
</dbReference>
<dbReference type="Pfam" id="PF13396">
    <property type="entry name" value="PLDc_N"/>
    <property type="match status" value="1"/>
</dbReference>
<keyword evidence="9 13" id="KW-0472">Membrane</keyword>
<dbReference type="RefSeq" id="WP_251810115.1">
    <property type="nucleotide sequence ID" value="NZ_CP101527.1"/>
</dbReference>
<feature type="transmembrane region" description="Helical" evidence="13">
    <location>
        <begin position="34"/>
        <end position="55"/>
    </location>
</feature>
<dbReference type="SMART" id="SM00155">
    <property type="entry name" value="PLDc"/>
    <property type="match status" value="2"/>
</dbReference>
<dbReference type="InterPro" id="IPR022924">
    <property type="entry name" value="Cardiolipin_synthase"/>
</dbReference>
<evidence type="ECO:0000256" key="8">
    <source>
        <dbReference type="ARBA" id="ARBA00023098"/>
    </source>
</evidence>